<evidence type="ECO:0000256" key="2">
    <source>
        <dbReference type="ARBA" id="ARBA00012438"/>
    </source>
</evidence>
<dbReference type="SMART" id="SM00028">
    <property type="entry name" value="TPR"/>
    <property type="match status" value="4"/>
</dbReference>
<dbReference type="SUPFAM" id="SSF47384">
    <property type="entry name" value="Homodimeric domain of signal transducing histidine kinase"/>
    <property type="match status" value="1"/>
</dbReference>
<dbReference type="InterPro" id="IPR019734">
    <property type="entry name" value="TPR_rpt"/>
</dbReference>
<dbReference type="InterPro" id="IPR036097">
    <property type="entry name" value="HisK_dim/P_sf"/>
</dbReference>
<dbReference type="CDD" id="cd16922">
    <property type="entry name" value="HATPase_EvgS-ArcB-TorS-like"/>
    <property type="match status" value="1"/>
</dbReference>
<evidence type="ECO:0000256" key="1">
    <source>
        <dbReference type="ARBA" id="ARBA00000085"/>
    </source>
</evidence>
<dbReference type="InterPro" id="IPR005467">
    <property type="entry name" value="His_kinase_dom"/>
</dbReference>
<reference evidence="10" key="1">
    <citation type="submission" date="2020-12" db="EMBL/GenBank/DDBJ databases">
        <title>Hymenobacter sp.</title>
        <authorList>
            <person name="Kim M.K."/>
        </authorList>
    </citation>
    <scope>NUCLEOTIDE SEQUENCE [LARGE SCALE GENOMIC DNA]</scope>
    <source>
        <strain evidence="10">BT553</strain>
    </source>
</reference>
<dbReference type="Pfam" id="PF00512">
    <property type="entry name" value="HisKA"/>
    <property type="match status" value="1"/>
</dbReference>
<comment type="catalytic activity">
    <reaction evidence="1">
        <text>ATP + protein L-histidine = ADP + protein N-phospho-L-histidine.</text>
        <dbReference type="EC" id="2.7.13.3"/>
    </reaction>
</comment>
<dbReference type="SUPFAM" id="SSF55874">
    <property type="entry name" value="ATPase domain of HSP90 chaperone/DNA topoisomerase II/histidine kinase"/>
    <property type="match status" value="1"/>
</dbReference>
<evidence type="ECO:0000313" key="10">
    <source>
        <dbReference type="Proteomes" id="UP000640426"/>
    </source>
</evidence>
<evidence type="ECO:0000256" key="6">
    <source>
        <dbReference type="SAM" id="Phobius"/>
    </source>
</evidence>
<dbReference type="Proteomes" id="UP000640426">
    <property type="component" value="Unassembled WGS sequence"/>
</dbReference>
<dbReference type="Gene3D" id="3.30.565.10">
    <property type="entry name" value="Histidine kinase-like ATPase, C-terminal domain"/>
    <property type="match status" value="1"/>
</dbReference>
<keyword evidence="6" id="KW-0472">Membrane</keyword>
<evidence type="ECO:0000256" key="7">
    <source>
        <dbReference type="SAM" id="SignalP"/>
    </source>
</evidence>
<organism evidence="9 10">
    <name type="scientific">Sphingomonas mollis</name>
    <dbReference type="NCBI Taxonomy" id="2795726"/>
    <lineage>
        <taxon>Bacteria</taxon>
        <taxon>Pseudomonadati</taxon>
        <taxon>Pseudomonadota</taxon>
        <taxon>Alphaproteobacteria</taxon>
        <taxon>Sphingomonadales</taxon>
        <taxon>Sphingomonadaceae</taxon>
        <taxon>Sphingomonas</taxon>
    </lineage>
</organism>
<accession>A0ABS0XLD7</accession>
<dbReference type="PANTHER" id="PTHR43047:SF78">
    <property type="entry name" value="SENSORY_REGULATORY PROTEIN RPFC"/>
    <property type="match status" value="1"/>
</dbReference>
<dbReference type="EMBL" id="JAELXS010000001">
    <property type="protein sequence ID" value="MBJ6120832.1"/>
    <property type="molecule type" value="Genomic_DNA"/>
</dbReference>
<feature type="chain" id="PRO_5046975643" description="histidine kinase" evidence="7">
    <location>
        <begin position="22"/>
        <end position="813"/>
    </location>
</feature>
<proteinExistence type="predicted"/>
<keyword evidence="7" id="KW-0732">Signal</keyword>
<dbReference type="EC" id="2.7.13.3" evidence="2"/>
<dbReference type="Gene3D" id="1.10.287.130">
    <property type="match status" value="1"/>
</dbReference>
<evidence type="ECO:0000256" key="3">
    <source>
        <dbReference type="ARBA" id="ARBA00022553"/>
    </source>
</evidence>
<feature type="transmembrane region" description="Helical" evidence="6">
    <location>
        <begin position="393"/>
        <end position="414"/>
    </location>
</feature>
<dbReference type="InterPro" id="IPR003661">
    <property type="entry name" value="HisK_dim/P_dom"/>
</dbReference>
<dbReference type="InterPro" id="IPR036890">
    <property type="entry name" value="HATPase_C_sf"/>
</dbReference>
<keyword evidence="6" id="KW-0812">Transmembrane</keyword>
<dbReference type="InterPro" id="IPR011990">
    <property type="entry name" value="TPR-like_helical_dom_sf"/>
</dbReference>
<gene>
    <name evidence="9" type="ORF">JAO74_03385</name>
</gene>
<dbReference type="Pfam" id="PF02518">
    <property type="entry name" value="HATPase_c"/>
    <property type="match status" value="1"/>
</dbReference>
<keyword evidence="6" id="KW-1133">Transmembrane helix</keyword>
<dbReference type="SUPFAM" id="SSF48452">
    <property type="entry name" value="TPR-like"/>
    <property type="match status" value="2"/>
</dbReference>
<dbReference type="Pfam" id="PF13424">
    <property type="entry name" value="TPR_12"/>
    <property type="match status" value="1"/>
</dbReference>
<feature type="signal peptide" evidence="7">
    <location>
        <begin position="1"/>
        <end position="21"/>
    </location>
</feature>
<dbReference type="SMART" id="SM00387">
    <property type="entry name" value="HATPase_c"/>
    <property type="match status" value="1"/>
</dbReference>
<keyword evidence="10" id="KW-1185">Reference proteome</keyword>
<dbReference type="SMART" id="SM00388">
    <property type="entry name" value="HisKA"/>
    <property type="match status" value="1"/>
</dbReference>
<keyword evidence="5" id="KW-0418">Kinase</keyword>
<protein>
    <recommendedName>
        <fullName evidence="2">histidine kinase</fullName>
        <ecNumber evidence="2">2.7.13.3</ecNumber>
    </recommendedName>
</protein>
<dbReference type="PROSITE" id="PS50109">
    <property type="entry name" value="HIS_KIN"/>
    <property type="match status" value="1"/>
</dbReference>
<name>A0ABS0XLD7_9SPHN</name>
<dbReference type="PRINTS" id="PR00344">
    <property type="entry name" value="BCTRLSENSOR"/>
</dbReference>
<sequence length="813" mass="86567">MRVWWRASLLSIAIIPGIAAAEPSLKDGFDARIAHARELMMVDPKAASDAAQSARGAADRIMDTRERTIAIATTQWLQAEAAFRVGDMAKARTLIDTAAAQSLAIDARSKLSGDILLTRGSVRGALAQVAEALSDYQRAFQIFEQIKNPRSQAITLMLIAALYNDGRDNNAALKYLEQATEIYRGDPGLLISLHNSRGTILQDLGRYDEAEGQFRLAAHYAEQMGSPTLEAQVLRNIARNRLKAGQIGPAEQAVRRSLALASGSELASARPQLLALAAQAALQRNHLAQAAELIERSFANVDLNDTTIVWREAHATAYQVFSRLNRDDLALAHLAALKRLDDEATKLATTTSTALMAARFNFANQELRIATLKADELRRSVAFEQARARTERLVFLGIAGATAVVIAMLAFGLFTLRRSRNKVRAANDDLAHTNAALGKALAAKTEFLATTSHEIRTPLNGILGMTQVMLADAALAAPVRERVSVVHGAGLTMRALVDDILDVAKMETGNLTIEQAPFNLRDTVSDASRMWEAQAQTKGLAFDVVLDDCPGAVLGDAARVRQIVFNLLANALKFTAAGRVSLTVRADAVRQAAIITVTDTGIGISPDKQAAIFELFRQADAGTTRQYGGTGLGLAICRNLARAMGGDVAVESVPGEGASFIVTLPLIEAAVEEAAAPAVSPLAKSALLVLDRNPIARSMWRSLLERHAGRLVFAGTAGEAVELVRGGSIAGVLLDDGTIRNEAAPEEALAEIVAAATDIGIETTLLWPAAVDVPSVPVTRIVTRPVVGATLVSALFSARGDEPSDTSLVSHAA</sequence>
<dbReference type="InterPro" id="IPR003594">
    <property type="entry name" value="HATPase_dom"/>
</dbReference>
<evidence type="ECO:0000259" key="8">
    <source>
        <dbReference type="PROSITE" id="PS50109"/>
    </source>
</evidence>
<dbReference type="Gene3D" id="1.25.40.10">
    <property type="entry name" value="Tetratricopeptide repeat domain"/>
    <property type="match status" value="2"/>
</dbReference>
<dbReference type="InterPro" id="IPR004358">
    <property type="entry name" value="Sig_transdc_His_kin-like_C"/>
</dbReference>
<evidence type="ECO:0000313" key="9">
    <source>
        <dbReference type="EMBL" id="MBJ6120832.1"/>
    </source>
</evidence>
<keyword evidence="4" id="KW-0808">Transferase</keyword>
<evidence type="ECO:0000256" key="4">
    <source>
        <dbReference type="ARBA" id="ARBA00022679"/>
    </source>
</evidence>
<comment type="caution">
    <text evidence="9">The sequence shown here is derived from an EMBL/GenBank/DDBJ whole genome shotgun (WGS) entry which is preliminary data.</text>
</comment>
<keyword evidence="3" id="KW-0597">Phosphoprotein</keyword>
<dbReference type="CDD" id="cd00082">
    <property type="entry name" value="HisKA"/>
    <property type="match status" value="1"/>
</dbReference>
<feature type="domain" description="Histidine kinase" evidence="8">
    <location>
        <begin position="450"/>
        <end position="668"/>
    </location>
</feature>
<dbReference type="PANTHER" id="PTHR43047">
    <property type="entry name" value="TWO-COMPONENT HISTIDINE PROTEIN KINASE"/>
    <property type="match status" value="1"/>
</dbReference>
<evidence type="ECO:0000256" key="5">
    <source>
        <dbReference type="ARBA" id="ARBA00022777"/>
    </source>
</evidence>